<keyword evidence="2" id="KW-1185">Reference proteome</keyword>
<evidence type="ECO:0000313" key="2">
    <source>
        <dbReference type="Proteomes" id="UP000289708"/>
    </source>
</evidence>
<dbReference type="AlphaFoldDB" id="A0A4Q0MLS4"/>
<proteinExistence type="predicted"/>
<organism evidence="1 2">
    <name type="scientific">Hansschlegelia zhihuaiae</name>
    <dbReference type="NCBI Taxonomy" id="405005"/>
    <lineage>
        <taxon>Bacteria</taxon>
        <taxon>Pseudomonadati</taxon>
        <taxon>Pseudomonadota</taxon>
        <taxon>Alphaproteobacteria</taxon>
        <taxon>Hyphomicrobiales</taxon>
        <taxon>Methylopilaceae</taxon>
        <taxon>Hansschlegelia</taxon>
    </lineage>
</organism>
<protein>
    <submittedName>
        <fullName evidence="1">Uncharacterized protein</fullName>
    </submittedName>
</protein>
<gene>
    <name evidence="1" type="ORF">EK403_05160</name>
</gene>
<evidence type="ECO:0000313" key="1">
    <source>
        <dbReference type="EMBL" id="RXF74767.1"/>
    </source>
</evidence>
<dbReference type="RefSeq" id="WP_128776418.1">
    <property type="nucleotide sequence ID" value="NZ_RYFI01000003.1"/>
</dbReference>
<sequence length="133" mass="14012">MGVAALRTAHGPVISRKHLPVTLPSAGWTLARRDARNIVGERVVASLRRSMRFGFAFPQSVGVRAAESPAFLATHSTNPCARGAAKGDGASRSFMLYVEPAAARASGAPGFVRAHSAARPVVRARRLVSVRGL</sequence>
<comment type="caution">
    <text evidence="1">The sequence shown here is derived from an EMBL/GenBank/DDBJ whole genome shotgun (WGS) entry which is preliminary data.</text>
</comment>
<dbReference type="Proteomes" id="UP000289708">
    <property type="component" value="Unassembled WGS sequence"/>
</dbReference>
<dbReference type="EMBL" id="RYFI01000003">
    <property type="protein sequence ID" value="RXF74767.1"/>
    <property type="molecule type" value="Genomic_DNA"/>
</dbReference>
<name>A0A4Q0MLS4_9HYPH</name>
<accession>A0A4Q0MLS4</accession>
<reference evidence="1 2" key="1">
    <citation type="submission" date="2018-12" db="EMBL/GenBank/DDBJ databases">
        <title>bacterium Hansschlegelia zhihuaiae S113.</title>
        <authorList>
            <person name="He J."/>
        </authorList>
    </citation>
    <scope>NUCLEOTIDE SEQUENCE [LARGE SCALE GENOMIC DNA]</scope>
    <source>
        <strain evidence="1 2">S 113</strain>
    </source>
</reference>